<dbReference type="Proteomes" id="UP000823613">
    <property type="component" value="Unassembled WGS sequence"/>
</dbReference>
<feature type="domain" description="Integrase catalytic" evidence="1">
    <location>
        <begin position="3"/>
        <end position="53"/>
    </location>
</feature>
<dbReference type="SUPFAM" id="SSF53098">
    <property type="entry name" value="Ribonuclease H-like"/>
    <property type="match status" value="1"/>
</dbReference>
<dbReference type="InterPro" id="IPR001584">
    <property type="entry name" value="Integrase_cat-core"/>
</dbReference>
<evidence type="ECO:0000259" key="1">
    <source>
        <dbReference type="Pfam" id="PF13333"/>
    </source>
</evidence>
<dbReference type="AlphaFoldDB" id="A0A9D9DJ19"/>
<dbReference type="Pfam" id="PF13333">
    <property type="entry name" value="rve_2"/>
    <property type="match status" value="1"/>
</dbReference>
<dbReference type="GO" id="GO:0015074">
    <property type="term" value="P:DNA integration"/>
    <property type="evidence" value="ECO:0007669"/>
    <property type="project" value="InterPro"/>
</dbReference>
<accession>A0A9D9DJ19</accession>
<sequence>MCERFFGTIKNEFFYPNNWKYTTCDDFITELEKYLNWYKNKRIKKRLGYLSLKEFMLNYNQ</sequence>
<name>A0A9D9DJ19_9BACL</name>
<proteinExistence type="predicted"/>
<comment type="caution">
    <text evidence="2">The sequence shown here is derived from an EMBL/GenBank/DDBJ whole genome shotgun (WGS) entry which is preliminary data.</text>
</comment>
<organism evidence="2 3">
    <name type="scientific">Candidatus Onthovivens merdipullorum</name>
    <dbReference type="NCBI Taxonomy" id="2840889"/>
    <lineage>
        <taxon>Bacteria</taxon>
        <taxon>Bacillati</taxon>
        <taxon>Bacillota</taxon>
        <taxon>Bacilli</taxon>
        <taxon>Bacillales</taxon>
        <taxon>Candidatus Onthovivens</taxon>
    </lineage>
</organism>
<evidence type="ECO:0000313" key="3">
    <source>
        <dbReference type="Proteomes" id="UP000823613"/>
    </source>
</evidence>
<dbReference type="InterPro" id="IPR012337">
    <property type="entry name" value="RNaseH-like_sf"/>
</dbReference>
<reference evidence="2" key="2">
    <citation type="journal article" date="2021" name="PeerJ">
        <title>Extensive microbial diversity within the chicken gut microbiome revealed by metagenomics and culture.</title>
        <authorList>
            <person name="Gilroy R."/>
            <person name="Ravi A."/>
            <person name="Getino M."/>
            <person name="Pursley I."/>
            <person name="Horton D.L."/>
            <person name="Alikhan N.F."/>
            <person name="Baker D."/>
            <person name="Gharbi K."/>
            <person name="Hall N."/>
            <person name="Watson M."/>
            <person name="Adriaenssens E.M."/>
            <person name="Foster-Nyarko E."/>
            <person name="Jarju S."/>
            <person name="Secka A."/>
            <person name="Antonio M."/>
            <person name="Oren A."/>
            <person name="Chaudhuri R.R."/>
            <person name="La Ragione R."/>
            <person name="Hildebrand F."/>
            <person name="Pallen M.J."/>
        </authorList>
    </citation>
    <scope>NUCLEOTIDE SEQUENCE</scope>
    <source>
        <strain evidence="2">11159</strain>
    </source>
</reference>
<evidence type="ECO:0000313" key="2">
    <source>
        <dbReference type="EMBL" id="MBO8428111.1"/>
    </source>
</evidence>
<reference evidence="2" key="1">
    <citation type="submission" date="2020-10" db="EMBL/GenBank/DDBJ databases">
        <authorList>
            <person name="Gilroy R."/>
        </authorList>
    </citation>
    <scope>NUCLEOTIDE SEQUENCE</scope>
    <source>
        <strain evidence="2">11159</strain>
    </source>
</reference>
<dbReference type="EMBL" id="JADIMY010000118">
    <property type="protein sequence ID" value="MBO8428111.1"/>
    <property type="molecule type" value="Genomic_DNA"/>
</dbReference>
<gene>
    <name evidence="2" type="ORF">IAC58_06185</name>
</gene>
<protein>
    <submittedName>
        <fullName evidence="2">IS3 family transposase</fullName>
    </submittedName>
</protein>